<feature type="transmembrane region" description="Helical" evidence="1">
    <location>
        <begin position="20"/>
        <end position="40"/>
    </location>
</feature>
<accession>A0A0A9BH27</accession>
<dbReference type="EMBL" id="GBRH01234606">
    <property type="protein sequence ID" value="JAD63289.1"/>
    <property type="molecule type" value="Transcribed_RNA"/>
</dbReference>
<evidence type="ECO:0000313" key="2">
    <source>
        <dbReference type="EMBL" id="JAD63289.1"/>
    </source>
</evidence>
<keyword evidence="1" id="KW-1133">Transmembrane helix</keyword>
<evidence type="ECO:0000256" key="1">
    <source>
        <dbReference type="SAM" id="Phobius"/>
    </source>
</evidence>
<keyword evidence="1" id="KW-0812">Transmembrane</keyword>
<evidence type="ECO:0008006" key="3">
    <source>
        <dbReference type="Google" id="ProtNLM"/>
    </source>
</evidence>
<protein>
    <recommendedName>
        <fullName evidence="3">Transmembrane protein</fullName>
    </recommendedName>
</protein>
<sequence length="92" mass="10225">MGDVFHPTNGEPLLQSFTHMTRFFILIFLLCSLSCFHLFASSPSHHHAEASAAPCPLSSAPVEDTILPKSHLLNEKSVDKVWMLVVPRARRG</sequence>
<organism evidence="2">
    <name type="scientific">Arundo donax</name>
    <name type="common">Giant reed</name>
    <name type="synonym">Donax arundinaceus</name>
    <dbReference type="NCBI Taxonomy" id="35708"/>
    <lineage>
        <taxon>Eukaryota</taxon>
        <taxon>Viridiplantae</taxon>
        <taxon>Streptophyta</taxon>
        <taxon>Embryophyta</taxon>
        <taxon>Tracheophyta</taxon>
        <taxon>Spermatophyta</taxon>
        <taxon>Magnoliopsida</taxon>
        <taxon>Liliopsida</taxon>
        <taxon>Poales</taxon>
        <taxon>Poaceae</taxon>
        <taxon>PACMAD clade</taxon>
        <taxon>Arundinoideae</taxon>
        <taxon>Arundineae</taxon>
        <taxon>Arundo</taxon>
    </lineage>
</organism>
<proteinExistence type="predicted"/>
<dbReference type="AlphaFoldDB" id="A0A0A9BH27"/>
<reference evidence="2" key="1">
    <citation type="submission" date="2014-09" db="EMBL/GenBank/DDBJ databases">
        <authorList>
            <person name="Magalhaes I.L.F."/>
            <person name="Oliveira U."/>
            <person name="Santos F.R."/>
            <person name="Vidigal T.H.D.A."/>
            <person name="Brescovit A.D."/>
            <person name="Santos A.J."/>
        </authorList>
    </citation>
    <scope>NUCLEOTIDE SEQUENCE</scope>
    <source>
        <tissue evidence="2">Shoot tissue taken approximately 20 cm above the soil surface</tissue>
    </source>
</reference>
<keyword evidence="1" id="KW-0472">Membrane</keyword>
<name>A0A0A9BH27_ARUDO</name>
<reference evidence="2" key="2">
    <citation type="journal article" date="2015" name="Data Brief">
        <title>Shoot transcriptome of the giant reed, Arundo donax.</title>
        <authorList>
            <person name="Barrero R.A."/>
            <person name="Guerrero F.D."/>
            <person name="Moolhuijzen P."/>
            <person name="Goolsby J.A."/>
            <person name="Tidwell J."/>
            <person name="Bellgard S.E."/>
            <person name="Bellgard M.I."/>
        </authorList>
    </citation>
    <scope>NUCLEOTIDE SEQUENCE</scope>
    <source>
        <tissue evidence="2">Shoot tissue taken approximately 20 cm above the soil surface</tissue>
    </source>
</reference>